<dbReference type="InterPro" id="IPR013525">
    <property type="entry name" value="ABC2_TM"/>
</dbReference>
<evidence type="ECO:0000313" key="8">
    <source>
        <dbReference type="EMBL" id="SEW23610.1"/>
    </source>
</evidence>
<feature type="transmembrane region" description="Helical" evidence="6">
    <location>
        <begin position="224"/>
        <end position="247"/>
    </location>
</feature>
<dbReference type="STRING" id="99656.SAMN05421659_107110"/>
<dbReference type="GO" id="GO:0005886">
    <property type="term" value="C:plasma membrane"/>
    <property type="evidence" value="ECO:0007669"/>
    <property type="project" value="UniProtKB-SubCell"/>
</dbReference>
<feature type="transmembrane region" description="Helical" evidence="6">
    <location>
        <begin position="339"/>
        <end position="362"/>
    </location>
</feature>
<evidence type="ECO:0000256" key="2">
    <source>
        <dbReference type="ARBA" id="ARBA00022475"/>
    </source>
</evidence>
<comment type="subcellular location">
    <subcellularLocation>
        <location evidence="1">Cell membrane</location>
        <topology evidence="1">Multi-pass membrane protein</topology>
    </subcellularLocation>
</comment>
<dbReference type="PANTHER" id="PTHR30294:SF45">
    <property type="entry name" value="LINEARMYCIN RESISTANCE PERMEASE PROTEIN LNRN"/>
    <property type="match status" value="1"/>
</dbReference>
<sequence length="417" mass="46226">MSGLFTMMKMNLKLLLRNKGYLAFLIILPIVSVLMLNIKGGGGIDGGNDSYKIHDLNKQNESIFMVTNTKLNVKVYDCNNSELSNYVIEELAKAGSYRIYRYIGEDMNIEEARQEALNTSNHNVLGAVIYIPSSFDTEILNGNPSNMVVFEATSDARIKLLESNLNSFLQSVSKYAAMTGYNKTALKTLLNTSVENEMSKETVGIEVGNTLQLTTQQQDQKSSIGYSLAFLTIGFLFSGVFIAATVVEERQNRVYNRIVLSKSSIINYGLVKLGLILITVIIQTSILAIGIKLIVKTDYGIPFSSYIFFVLGLGLIFNLFSVVIGIITNNVLTSNYIAFLVWCLSDLLAGLYFPLEAAAGWWGKISLMMPQRWVLKAAEMLMAGKSGVYSMYILVVVSYLIVISSVGYMGIKLRKKE</sequence>
<evidence type="ECO:0000256" key="3">
    <source>
        <dbReference type="ARBA" id="ARBA00022692"/>
    </source>
</evidence>
<keyword evidence="2" id="KW-1003">Cell membrane</keyword>
<feature type="transmembrane region" description="Helical" evidence="6">
    <location>
        <begin position="389"/>
        <end position="411"/>
    </location>
</feature>
<evidence type="ECO:0000259" key="7">
    <source>
        <dbReference type="Pfam" id="PF12698"/>
    </source>
</evidence>
<dbReference type="PANTHER" id="PTHR30294">
    <property type="entry name" value="MEMBRANE COMPONENT OF ABC TRANSPORTER YHHJ-RELATED"/>
    <property type="match status" value="1"/>
</dbReference>
<evidence type="ECO:0000256" key="4">
    <source>
        <dbReference type="ARBA" id="ARBA00022989"/>
    </source>
</evidence>
<dbReference type="EMBL" id="FOJI01000007">
    <property type="protein sequence ID" value="SEW23610.1"/>
    <property type="molecule type" value="Genomic_DNA"/>
</dbReference>
<gene>
    <name evidence="8" type="ORF">SAMN05421659_107110</name>
</gene>
<feature type="domain" description="ABC-2 type transporter transmembrane" evidence="7">
    <location>
        <begin position="19"/>
        <end position="404"/>
    </location>
</feature>
<name>A0A1I0Q9C3_9FIRM</name>
<protein>
    <submittedName>
        <fullName evidence="8">ABC-2 type transport system permease protein</fullName>
    </submittedName>
</protein>
<dbReference type="Gene3D" id="3.40.1710.10">
    <property type="entry name" value="abc type-2 transporter like domain"/>
    <property type="match status" value="1"/>
</dbReference>
<dbReference type="Proteomes" id="UP000199701">
    <property type="component" value="Unassembled WGS sequence"/>
</dbReference>
<dbReference type="OrthoDB" id="1891975at2"/>
<evidence type="ECO:0000256" key="1">
    <source>
        <dbReference type="ARBA" id="ARBA00004651"/>
    </source>
</evidence>
<evidence type="ECO:0000256" key="6">
    <source>
        <dbReference type="SAM" id="Phobius"/>
    </source>
</evidence>
<keyword evidence="5 6" id="KW-0472">Membrane</keyword>
<evidence type="ECO:0000313" key="9">
    <source>
        <dbReference type="Proteomes" id="UP000199701"/>
    </source>
</evidence>
<dbReference type="Pfam" id="PF12698">
    <property type="entry name" value="ABC2_membrane_3"/>
    <property type="match status" value="1"/>
</dbReference>
<accession>A0A1I0Q9C3</accession>
<dbReference type="AlphaFoldDB" id="A0A1I0Q9C3"/>
<keyword evidence="9" id="KW-1185">Reference proteome</keyword>
<keyword evidence="3 6" id="KW-0812">Transmembrane</keyword>
<feature type="transmembrane region" description="Helical" evidence="6">
    <location>
        <begin position="306"/>
        <end position="327"/>
    </location>
</feature>
<dbReference type="InterPro" id="IPR051449">
    <property type="entry name" value="ABC-2_transporter_component"/>
</dbReference>
<proteinExistence type="predicted"/>
<organism evidence="8 9">
    <name type="scientific">[Clostridium] fimetarium</name>
    <dbReference type="NCBI Taxonomy" id="99656"/>
    <lineage>
        <taxon>Bacteria</taxon>
        <taxon>Bacillati</taxon>
        <taxon>Bacillota</taxon>
        <taxon>Clostridia</taxon>
        <taxon>Lachnospirales</taxon>
        <taxon>Lachnospiraceae</taxon>
    </lineage>
</organism>
<feature type="transmembrane region" description="Helical" evidence="6">
    <location>
        <begin position="268"/>
        <end position="294"/>
    </location>
</feature>
<feature type="transmembrane region" description="Helical" evidence="6">
    <location>
        <begin position="21"/>
        <end position="38"/>
    </location>
</feature>
<dbReference type="RefSeq" id="WP_092453699.1">
    <property type="nucleotide sequence ID" value="NZ_FOJI01000007.1"/>
</dbReference>
<reference evidence="8 9" key="1">
    <citation type="submission" date="2016-10" db="EMBL/GenBank/DDBJ databases">
        <authorList>
            <person name="de Groot N.N."/>
        </authorList>
    </citation>
    <scope>NUCLEOTIDE SEQUENCE [LARGE SCALE GENOMIC DNA]</scope>
    <source>
        <strain evidence="8 9">DSM 9179</strain>
    </source>
</reference>
<keyword evidence="4 6" id="KW-1133">Transmembrane helix</keyword>
<evidence type="ECO:0000256" key="5">
    <source>
        <dbReference type="ARBA" id="ARBA00023136"/>
    </source>
</evidence>
<dbReference type="GO" id="GO:0140359">
    <property type="term" value="F:ABC-type transporter activity"/>
    <property type="evidence" value="ECO:0007669"/>
    <property type="project" value="InterPro"/>
</dbReference>